<feature type="domain" description="Reverse transcriptase" evidence="1">
    <location>
        <begin position="2"/>
        <end position="63"/>
    </location>
</feature>
<dbReference type="InterPro" id="IPR043502">
    <property type="entry name" value="DNA/RNA_pol_sf"/>
</dbReference>
<dbReference type="AlphaFoldDB" id="A0A5B6WRQ7"/>
<evidence type="ECO:0000313" key="2">
    <source>
        <dbReference type="EMBL" id="KAA3483532.1"/>
    </source>
</evidence>
<keyword evidence="2" id="KW-0695">RNA-directed DNA polymerase</keyword>
<dbReference type="EMBL" id="SMMG02000002">
    <property type="protein sequence ID" value="KAA3483532.1"/>
    <property type="molecule type" value="Genomic_DNA"/>
</dbReference>
<sequence length="102" mass="12137">MCIDYRALNKITVKNRYPIPHIANLFDQLGSVRWFTELDLRLGYHQVQIAERDKPKIACVTQYVSRLRSMRNILGRCSEPCRKISYISRRRSVHSPNARYHF</sequence>
<comment type="caution">
    <text evidence="2">The sequence shown here is derived from an EMBL/GenBank/DDBJ whole genome shotgun (WGS) entry which is preliminary data.</text>
</comment>
<dbReference type="InterPro" id="IPR053134">
    <property type="entry name" value="RNA-dir_DNA_polymerase"/>
</dbReference>
<gene>
    <name evidence="2" type="ORF">EPI10_005694</name>
</gene>
<dbReference type="SUPFAM" id="SSF56672">
    <property type="entry name" value="DNA/RNA polymerases"/>
    <property type="match status" value="1"/>
</dbReference>
<proteinExistence type="predicted"/>
<keyword evidence="2" id="KW-0808">Transferase</keyword>
<dbReference type="PANTHER" id="PTHR24559">
    <property type="entry name" value="TRANSPOSON TY3-I GAG-POL POLYPROTEIN"/>
    <property type="match status" value="1"/>
</dbReference>
<dbReference type="GO" id="GO:0003964">
    <property type="term" value="F:RNA-directed DNA polymerase activity"/>
    <property type="evidence" value="ECO:0007669"/>
    <property type="project" value="UniProtKB-KW"/>
</dbReference>
<keyword evidence="3" id="KW-1185">Reference proteome</keyword>
<protein>
    <submittedName>
        <fullName evidence="2">RNA-directed DNA polymerase-like protein</fullName>
    </submittedName>
</protein>
<organism evidence="2 3">
    <name type="scientific">Gossypium australe</name>
    <dbReference type="NCBI Taxonomy" id="47621"/>
    <lineage>
        <taxon>Eukaryota</taxon>
        <taxon>Viridiplantae</taxon>
        <taxon>Streptophyta</taxon>
        <taxon>Embryophyta</taxon>
        <taxon>Tracheophyta</taxon>
        <taxon>Spermatophyta</taxon>
        <taxon>Magnoliopsida</taxon>
        <taxon>eudicotyledons</taxon>
        <taxon>Gunneridae</taxon>
        <taxon>Pentapetalae</taxon>
        <taxon>rosids</taxon>
        <taxon>malvids</taxon>
        <taxon>Malvales</taxon>
        <taxon>Malvaceae</taxon>
        <taxon>Malvoideae</taxon>
        <taxon>Gossypium</taxon>
    </lineage>
</organism>
<evidence type="ECO:0000313" key="3">
    <source>
        <dbReference type="Proteomes" id="UP000325315"/>
    </source>
</evidence>
<evidence type="ECO:0000259" key="1">
    <source>
        <dbReference type="Pfam" id="PF00078"/>
    </source>
</evidence>
<reference evidence="3" key="1">
    <citation type="journal article" date="2019" name="Plant Biotechnol. J.">
        <title>Genome sequencing of the Australian wild diploid species Gossypium australe highlights disease resistance and delayed gland morphogenesis.</title>
        <authorList>
            <person name="Cai Y."/>
            <person name="Cai X."/>
            <person name="Wang Q."/>
            <person name="Wang P."/>
            <person name="Zhang Y."/>
            <person name="Cai C."/>
            <person name="Xu Y."/>
            <person name="Wang K."/>
            <person name="Zhou Z."/>
            <person name="Wang C."/>
            <person name="Geng S."/>
            <person name="Li B."/>
            <person name="Dong Q."/>
            <person name="Hou Y."/>
            <person name="Wang H."/>
            <person name="Ai P."/>
            <person name="Liu Z."/>
            <person name="Yi F."/>
            <person name="Sun M."/>
            <person name="An G."/>
            <person name="Cheng J."/>
            <person name="Zhang Y."/>
            <person name="Shi Q."/>
            <person name="Xie Y."/>
            <person name="Shi X."/>
            <person name="Chang Y."/>
            <person name="Huang F."/>
            <person name="Chen Y."/>
            <person name="Hong S."/>
            <person name="Mi L."/>
            <person name="Sun Q."/>
            <person name="Zhang L."/>
            <person name="Zhou B."/>
            <person name="Peng R."/>
            <person name="Zhang X."/>
            <person name="Liu F."/>
        </authorList>
    </citation>
    <scope>NUCLEOTIDE SEQUENCE [LARGE SCALE GENOMIC DNA]</scope>
    <source>
        <strain evidence="3">cv. PA1801</strain>
    </source>
</reference>
<accession>A0A5B6WRQ7</accession>
<dbReference type="Pfam" id="PF00078">
    <property type="entry name" value="RVT_1"/>
    <property type="match status" value="1"/>
</dbReference>
<dbReference type="Gene3D" id="3.30.70.270">
    <property type="match status" value="1"/>
</dbReference>
<dbReference type="InterPro" id="IPR000477">
    <property type="entry name" value="RT_dom"/>
</dbReference>
<dbReference type="PANTHER" id="PTHR24559:SF436">
    <property type="entry name" value="RNA-DIRECTED DNA POLYMERASE HOMOLOG"/>
    <property type="match status" value="1"/>
</dbReference>
<name>A0A5B6WRQ7_9ROSI</name>
<dbReference type="InterPro" id="IPR043128">
    <property type="entry name" value="Rev_trsase/Diguanyl_cyclase"/>
</dbReference>
<keyword evidence="2" id="KW-0548">Nucleotidyltransferase</keyword>
<dbReference type="Proteomes" id="UP000325315">
    <property type="component" value="Unassembled WGS sequence"/>
</dbReference>
<dbReference type="OrthoDB" id="1938670at2759"/>
<dbReference type="Gene3D" id="3.10.10.10">
    <property type="entry name" value="HIV Type 1 Reverse Transcriptase, subunit A, domain 1"/>
    <property type="match status" value="1"/>
</dbReference>